<dbReference type="SUPFAM" id="SSF51120">
    <property type="entry name" value="beta-Roll"/>
    <property type="match status" value="9"/>
</dbReference>
<dbReference type="PRINTS" id="PR01488">
    <property type="entry name" value="RTXTOXINA"/>
</dbReference>
<keyword evidence="9" id="KW-1185">Reference proteome</keyword>
<keyword evidence="4" id="KW-0800">Toxin</keyword>
<dbReference type="InterPro" id="IPR050557">
    <property type="entry name" value="RTX_toxin/Mannuronan_C5-epim"/>
</dbReference>
<dbReference type="PANTHER" id="PTHR38340:SF1">
    <property type="entry name" value="S-LAYER PROTEIN"/>
    <property type="match status" value="1"/>
</dbReference>
<dbReference type="InterPro" id="IPR001343">
    <property type="entry name" value="Hemolysn_Ca-bd"/>
</dbReference>
<name>A0A9X9XAC9_9PROT</name>
<evidence type="ECO:0000256" key="6">
    <source>
        <dbReference type="ARBA" id="ARBA00023026"/>
    </source>
</evidence>
<accession>A0A9X9XAC9</accession>
<comment type="caution">
    <text evidence="8">The sequence shown here is derived from an EMBL/GenBank/DDBJ whole genome shotgun (WGS) entry which is preliminary data.</text>
</comment>
<evidence type="ECO:0000256" key="4">
    <source>
        <dbReference type="ARBA" id="ARBA00022656"/>
    </source>
</evidence>
<keyword evidence="5" id="KW-0677">Repeat</keyword>
<protein>
    <recommendedName>
        <fullName evidence="10">Calcium-binding protein</fullName>
    </recommendedName>
</protein>
<dbReference type="PANTHER" id="PTHR38340">
    <property type="entry name" value="S-LAYER PROTEIN"/>
    <property type="match status" value="1"/>
</dbReference>
<dbReference type="EMBL" id="JAAEDL010000007">
    <property type="protein sequence ID" value="MBR0680665.1"/>
    <property type="molecule type" value="Genomic_DNA"/>
</dbReference>
<proteinExistence type="predicted"/>
<evidence type="ECO:0000256" key="2">
    <source>
        <dbReference type="ARBA" id="ARBA00004613"/>
    </source>
</evidence>
<dbReference type="GO" id="GO:0005509">
    <property type="term" value="F:calcium ion binding"/>
    <property type="evidence" value="ECO:0007669"/>
    <property type="project" value="InterPro"/>
</dbReference>
<dbReference type="PROSITE" id="PS00330">
    <property type="entry name" value="HEMOLYSIN_CALCIUM"/>
    <property type="match status" value="17"/>
</dbReference>
<dbReference type="RefSeq" id="WP_211846194.1">
    <property type="nucleotide sequence ID" value="NZ_JAAEDL010000007.1"/>
</dbReference>
<comment type="subcellular location">
    <subcellularLocation>
        <location evidence="1">Membrane</location>
    </subcellularLocation>
    <subcellularLocation>
        <location evidence="2">Secreted</location>
    </subcellularLocation>
</comment>
<sequence>MTTYAFPNYAGGSLVFAPAEDLLQFPVGWPAASLRFAVSGTDLLVSSQGETLRLLGIGLGGSGLTAANLVFADGSLLMLDGGGSNSRSGGDGADWIAVDRGGADSVSAGGGDDRIEAGAALTDADMLDGGAGTADVLALSGTFSVTLAATTVTGVERIEVGSGDAALTLDAAAVATATPDAGAVFTVDGTAQGIGSRLAVDGSAAAGAMALLAGAGDDVLTGGFGADLLAGGSGDDTLAGGWGDDTIEGGAGTDLLDGDAGNDLFLFDAPGAQSPPATPDTILGFEGAGRAGGDRIALPPTLQIGRAIAFHVTAADFLFEGYEGSGVQLPASRIGDGFADVLWRLVEGEAWRFELWADLDDDGRFGAGDLFLRIAVPEGDAATSLSAEDFVAQFGGFVGGPGDDALAGSGGTDDAMWGEGGDDILSGGDGVDWLEGGLGDDTLRGGDLADELRGGPGSDWLEGGDGWDTLFAADPYTPETESAEDRNLLLGGAGPDALFGGVGLDTLRGEEDDDLLWGDAGDDWLEGGRGADLIHAREGNDRLDGGEGNDTLLGGLGGDLMSGGTGADLFVIDLSTRGLNETSGAEADGLVDFSAAEGDVISLGLVNGLVGGSFGPGPLAWRGALAARDAAQGVGFGLVLPGEGIGPGYYQSWWIPAVSGGQPAGGWFVIDLDQDLVLDIDDAVIRIGAAGPGGAEALTPEAFADGTFRILVGGAGADSLAAAASGQEVFGLGGADLLTGRDGADRLVGGEGNDTLLGAAGADQLWGGAGNDSLDGGAGGDELFAEGPGIGEVDGIFARNTLSGGEGADSLWGADGRDSLDGGLGNDRLYGGIGIDTLLGGEGADTLLGGDGADSISGAAGADSIDAGAGDDTVDYDPADPFADGGDDTDLLVLLAPATVTLDSAIDQVSGGGITTGFEGVDASAVAAAITLYGSAGRNRLIGGAFADRIEGRDGNDTLEGGGGADTLDGGTGDDLLTGGEGADRLVGGDGFDIASYASATLGVTVTLHNGFVAGGAAGDTLLGIEGLRGSAFADSMQGTGFADRLEGLAGNDVLDGYAGDDTILGGAGADALRGWLGNDSLVGGDDNDVLDGNGGDDLLDGGEGTDRMIGGAGNDLYLVDRPTDLAVESVGGGQDTVIASGNHTLGAEVEWLVQAAGAGAIWAVGNAQANRILGNEADNLLVAMAGDDTVRGGAGHDRLQGREGNDILYGEEGDDTLFGGTEADILDGGAGRDVLRGEAGDDSLLGGADSLTDTLFGDAGDDWLDGGGGYDLMYGGYGNDTYVVSDQVEGIVEFAGQGLDRVIAATAAIYTLPNHVEDLVLAGGPGGIGNALSNRITGTVLNETLAGRDGNDTLEGGGGADILFGEGGRDTFVFGAGSAIDAVRDFVPGMDRILLQGLRFTSFEEVMASTRQGGLGAIIDFAPGDAAILVGVQKSALTAGDFVFLA</sequence>
<evidence type="ECO:0000256" key="3">
    <source>
        <dbReference type="ARBA" id="ARBA00022525"/>
    </source>
</evidence>
<keyword evidence="7" id="KW-0472">Membrane</keyword>
<evidence type="ECO:0000256" key="1">
    <source>
        <dbReference type="ARBA" id="ARBA00004370"/>
    </source>
</evidence>
<dbReference type="InterPro" id="IPR011049">
    <property type="entry name" value="Serralysin-like_metalloprot_C"/>
</dbReference>
<dbReference type="GO" id="GO:0005576">
    <property type="term" value="C:extracellular region"/>
    <property type="evidence" value="ECO:0007669"/>
    <property type="project" value="UniProtKB-SubCell"/>
</dbReference>
<dbReference type="GO" id="GO:0090729">
    <property type="term" value="F:toxin activity"/>
    <property type="evidence" value="ECO:0007669"/>
    <property type="project" value="UniProtKB-KW"/>
</dbReference>
<dbReference type="InterPro" id="IPR003995">
    <property type="entry name" value="RTX_toxin_determinant-A"/>
</dbReference>
<reference evidence="8" key="1">
    <citation type="submission" date="2020-01" db="EMBL/GenBank/DDBJ databases">
        <authorList>
            <person name="Rat A."/>
        </authorList>
    </citation>
    <scope>NUCLEOTIDE SEQUENCE</scope>
    <source>
        <strain evidence="8">LMG 31228</strain>
    </source>
</reference>
<evidence type="ECO:0008006" key="10">
    <source>
        <dbReference type="Google" id="ProtNLM"/>
    </source>
</evidence>
<reference evidence="8" key="2">
    <citation type="journal article" date="2021" name="Syst. Appl. Microbiol.">
        <title>Roseomonas hellenica sp. nov., isolated from roots of wild-growing Alkanna tinctoria.</title>
        <authorList>
            <person name="Rat A."/>
            <person name="Naranjo H.D."/>
            <person name="Lebbe L."/>
            <person name="Cnockaert M."/>
            <person name="Krigas N."/>
            <person name="Grigoriadou K."/>
            <person name="Maloupa E."/>
            <person name="Willems A."/>
        </authorList>
    </citation>
    <scope>NUCLEOTIDE SEQUENCE</scope>
    <source>
        <strain evidence="8">LMG 31228</strain>
    </source>
</reference>
<evidence type="ECO:0000256" key="7">
    <source>
        <dbReference type="ARBA" id="ARBA00023136"/>
    </source>
</evidence>
<dbReference type="Gene3D" id="2.150.10.10">
    <property type="entry name" value="Serralysin-like metalloprotease, C-terminal"/>
    <property type="match status" value="9"/>
</dbReference>
<dbReference type="InterPro" id="IPR018511">
    <property type="entry name" value="Hemolysin-typ_Ca-bd_CS"/>
</dbReference>
<organism evidence="8 9">
    <name type="scientific">Neoroseomonas eburnea</name>
    <dbReference type="NCBI Taxonomy" id="1346889"/>
    <lineage>
        <taxon>Bacteria</taxon>
        <taxon>Pseudomonadati</taxon>
        <taxon>Pseudomonadota</taxon>
        <taxon>Alphaproteobacteria</taxon>
        <taxon>Acetobacterales</taxon>
        <taxon>Acetobacteraceae</taxon>
        <taxon>Neoroseomonas</taxon>
    </lineage>
</organism>
<dbReference type="PRINTS" id="PR00313">
    <property type="entry name" value="CABNDNGRPT"/>
</dbReference>
<keyword evidence="3" id="KW-0964">Secreted</keyword>
<dbReference type="Proteomes" id="UP001138709">
    <property type="component" value="Unassembled WGS sequence"/>
</dbReference>
<evidence type="ECO:0000313" key="8">
    <source>
        <dbReference type="EMBL" id="MBR0680665.1"/>
    </source>
</evidence>
<dbReference type="GO" id="GO:0016020">
    <property type="term" value="C:membrane"/>
    <property type="evidence" value="ECO:0007669"/>
    <property type="project" value="UniProtKB-SubCell"/>
</dbReference>
<evidence type="ECO:0000313" key="9">
    <source>
        <dbReference type="Proteomes" id="UP001138709"/>
    </source>
</evidence>
<gene>
    <name evidence="8" type="ORF">GXW74_09210</name>
</gene>
<keyword evidence="6" id="KW-0843">Virulence</keyword>
<evidence type="ECO:0000256" key="5">
    <source>
        <dbReference type="ARBA" id="ARBA00022737"/>
    </source>
</evidence>
<dbReference type="Pfam" id="PF00353">
    <property type="entry name" value="HemolysinCabind"/>
    <property type="match status" value="16"/>
</dbReference>